<comment type="caution">
    <text evidence="1">The sequence shown here is derived from an EMBL/GenBank/DDBJ whole genome shotgun (WGS) entry which is preliminary data.</text>
</comment>
<dbReference type="RefSeq" id="WP_138839022.1">
    <property type="nucleotide sequence ID" value="NZ_VCNI01000004.1"/>
</dbReference>
<keyword evidence="2" id="KW-1185">Reference proteome</keyword>
<organism evidence="1 2">
    <name type="scientific">Flagellimonas algicola</name>
    <dbReference type="NCBI Taxonomy" id="2583815"/>
    <lineage>
        <taxon>Bacteria</taxon>
        <taxon>Pseudomonadati</taxon>
        <taxon>Bacteroidota</taxon>
        <taxon>Flavobacteriia</taxon>
        <taxon>Flavobacteriales</taxon>
        <taxon>Flavobacteriaceae</taxon>
        <taxon>Flagellimonas</taxon>
    </lineage>
</organism>
<dbReference type="Proteomes" id="UP000751614">
    <property type="component" value="Unassembled WGS sequence"/>
</dbReference>
<gene>
    <name evidence="1" type="ORF">FGG15_18195</name>
</gene>
<accession>A0ABY2WH99</accession>
<sequence>MKYKKGFVNLLLVLIIEMLCGCSYCQHEKTIVLAETAGVPRYLAYVKIKTASHREAVIFLRDQDSGETIRAEKLLRERTIGDTVTYILPITMDAYQKRTFSILNSQPEYCSIHPTDSLKVLGEGFELQIENEHFVADLSSTDDKLKRGLYPGQLSSLFLKKKRVLLKRDGNNMHWAPNFQKENSKDYKTIGHLNLDNAKITQNNPYQLELVKRGKVEGYGEIDLEGKYSFYAGLPYFIYSSSMEFSKDAKLFLLRNNEITMDKLFTHLIYPDALGKFHELPLYGPAKQLDSLSKTPLDDTINWVGFINKSEGFGIVSLILDYDNSSKNGSDSPLINPHVKITPSRYDGRYWDRRLIHNRATLVPKGSRYRETNAYLILDKVDNMADQIAYHFRCINNPIKVMYKSH</sequence>
<reference evidence="1 2" key="1">
    <citation type="submission" date="2019-05" db="EMBL/GenBank/DDBJ databases">
        <title>Flagellimonas sp. AsT0115, sp. nov., isolated from a marine red algae, Asparagopsis taxiformis.</title>
        <authorList>
            <person name="Kim J."/>
            <person name="Jeong S.E."/>
            <person name="Jeon C.O."/>
        </authorList>
    </citation>
    <scope>NUCLEOTIDE SEQUENCE [LARGE SCALE GENOMIC DNA]</scope>
    <source>
        <strain evidence="1 2">AsT0115</strain>
    </source>
</reference>
<name>A0ABY2WH99_9FLAO</name>
<proteinExistence type="predicted"/>
<evidence type="ECO:0000313" key="1">
    <source>
        <dbReference type="EMBL" id="TMU50731.1"/>
    </source>
</evidence>
<dbReference type="EMBL" id="VCNI01000004">
    <property type="protein sequence ID" value="TMU50731.1"/>
    <property type="molecule type" value="Genomic_DNA"/>
</dbReference>
<protein>
    <recommendedName>
        <fullName evidence="3">DKNYY family protein</fullName>
    </recommendedName>
</protein>
<evidence type="ECO:0000313" key="2">
    <source>
        <dbReference type="Proteomes" id="UP000751614"/>
    </source>
</evidence>
<evidence type="ECO:0008006" key="3">
    <source>
        <dbReference type="Google" id="ProtNLM"/>
    </source>
</evidence>